<dbReference type="CDD" id="cd06530">
    <property type="entry name" value="S26_SPase_I"/>
    <property type="match status" value="1"/>
</dbReference>
<organism evidence="2 3">
    <name type="scientific">Fischerella muscicola CCMEE 5323</name>
    <dbReference type="NCBI Taxonomy" id="2019572"/>
    <lineage>
        <taxon>Bacteria</taxon>
        <taxon>Bacillati</taxon>
        <taxon>Cyanobacteriota</taxon>
        <taxon>Cyanophyceae</taxon>
        <taxon>Nostocales</taxon>
        <taxon>Hapalosiphonaceae</taxon>
        <taxon>Fischerella</taxon>
    </lineage>
</organism>
<feature type="domain" description="Peptidase S26" evidence="1">
    <location>
        <begin position="1"/>
        <end position="28"/>
    </location>
</feature>
<comment type="caution">
    <text evidence="2">The sequence shown here is derived from an EMBL/GenBank/DDBJ whole genome shotgun (WGS) entry which is preliminary data.</text>
</comment>
<reference evidence="2 3" key="1">
    <citation type="submission" date="2017-08" db="EMBL/GenBank/DDBJ databases">
        <title>Genomes of Fischerella (Mastigocladus) sp. strains.</title>
        <authorList>
            <person name="Miller S.R."/>
        </authorList>
    </citation>
    <scope>NUCLEOTIDE SEQUENCE [LARGE SCALE GENOMIC DNA]</scope>
    <source>
        <strain evidence="2 3">CCMEE 5323</strain>
    </source>
</reference>
<protein>
    <recommendedName>
        <fullName evidence="1">Peptidase S26 domain-containing protein</fullName>
    </recommendedName>
</protein>
<dbReference type="Gene3D" id="2.10.109.10">
    <property type="entry name" value="Umud Fragment, subunit A"/>
    <property type="match status" value="1"/>
</dbReference>
<dbReference type="EMBL" id="NRQW01000078">
    <property type="protein sequence ID" value="PLZ93231.1"/>
    <property type="molecule type" value="Genomic_DNA"/>
</dbReference>
<dbReference type="AlphaFoldDB" id="A0A2N6K7H3"/>
<accession>A0A2N6K7H3</accession>
<name>A0A2N6K7H3_FISMU</name>
<dbReference type="InterPro" id="IPR019533">
    <property type="entry name" value="Peptidase_S26"/>
</dbReference>
<proteinExistence type="predicted"/>
<gene>
    <name evidence="2" type="ORF">CEN44_03705</name>
</gene>
<evidence type="ECO:0000259" key="1">
    <source>
        <dbReference type="Pfam" id="PF10502"/>
    </source>
</evidence>
<dbReference type="GO" id="GO:0004252">
    <property type="term" value="F:serine-type endopeptidase activity"/>
    <property type="evidence" value="ECO:0007669"/>
    <property type="project" value="InterPro"/>
</dbReference>
<dbReference type="GO" id="GO:0006465">
    <property type="term" value="P:signal peptide processing"/>
    <property type="evidence" value="ECO:0007669"/>
    <property type="project" value="InterPro"/>
</dbReference>
<dbReference type="Pfam" id="PF10502">
    <property type="entry name" value="Peptidase_S26"/>
    <property type="match status" value="1"/>
</dbReference>
<keyword evidence="3" id="KW-1185">Reference proteome</keyword>
<dbReference type="Proteomes" id="UP000235036">
    <property type="component" value="Unassembled WGS sequence"/>
</dbReference>
<dbReference type="InterPro" id="IPR036286">
    <property type="entry name" value="LexA/Signal_pep-like_sf"/>
</dbReference>
<sequence length="40" mass="4642">MGDNRNSSYDSRCWGVVPRENIIGKVYKRVFPLDRIGTIE</sequence>
<evidence type="ECO:0000313" key="3">
    <source>
        <dbReference type="Proteomes" id="UP000235036"/>
    </source>
</evidence>
<dbReference type="SUPFAM" id="SSF51306">
    <property type="entry name" value="LexA/Signal peptidase"/>
    <property type="match status" value="1"/>
</dbReference>
<evidence type="ECO:0000313" key="2">
    <source>
        <dbReference type="EMBL" id="PLZ93231.1"/>
    </source>
</evidence>